<sequence length="196" mass="21584">MPLLPRLIIFDHHNLCWSVIQDEGSFSLLAEVCESINIGTSKAPGRIFLPERKGARVSFFGVAAPIPCLGSACVCRNAGDSNVILMRRNMKPSVHALAHCYVGHVLVQHAYVVMLLILLCAFSLSQFCLNMKPAHPFVFTAPLLCWCTGNCRSCVACTAGVYLVINYSCFHHCFAPEVSSSCQKCLSLITWQFLKS</sequence>
<dbReference type="AlphaFoldDB" id="A0A9D4U240"/>
<protein>
    <submittedName>
        <fullName evidence="2">Uncharacterized protein</fullName>
    </submittedName>
</protein>
<reference evidence="2" key="1">
    <citation type="submission" date="2021-01" db="EMBL/GenBank/DDBJ databases">
        <title>Adiantum capillus-veneris genome.</title>
        <authorList>
            <person name="Fang Y."/>
            <person name="Liao Q."/>
        </authorList>
    </citation>
    <scope>NUCLEOTIDE SEQUENCE</scope>
    <source>
        <strain evidence="2">H3</strain>
        <tissue evidence="2">Leaf</tissue>
    </source>
</reference>
<name>A0A9D4U240_ADICA</name>
<accession>A0A9D4U240</accession>
<evidence type="ECO:0000256" key="1">
    <source>
        <dbReference type="SAM" id="Phobius"/>
    </source>
</evidence>
<keyword evidence="1" id="KW-0812">Transmembrane</keyword>
<evidence type="ECO:0000313" key="2">
    <source>
        <dbReference type="EMBL" id="KAI5059998.1"/>
    </source>
</evidence>
<evidence type="ECO:0000313" key="3">
    <source>
        <dbReference type="Proteomes" id="UP000886520"/>
    </source>
</evidence>
<dbReference type="EMBL" id="JABFUD020000024">
    <property type="protein sequence ID" value="KAI5059998.1"/>
    <property type="molecule type" value="Genomic_DNA"/>
</dbReference>
<dbReference type="Proteomes" id="UP000886520">
    <property type="component" value="Chromosome 24"/>
</dbReference>
<proteinExistence type="predicted"/>
<keyword evidence="1" id="KW-0472">Membrane</keyword>
<keyword evidence="3" id="KW-1185">Reference proteome</keyword>
<gene>
    <name evidence="2" type="ORF">GOP47_0024418</name>
</gene>
<feature type="transmembrane region" description="Helical" evidence="1">
    <location>
        <begin position="96"/>
        <end position="124"/>
    </location>
</feature>
<comment type="caution">
    <text evidence="2">The sequence shown here is derived from an EMBL/GenBank/DDBJ whole genome shotgun (WGS) entry which is preliminary data.</text>
</comment>
<keyword evidence="1" id="KW-1133">Transmembrane helix</keyword>
<organism evidence="2 3">
    <name type="scientific">Adiantum capillus-veneris</name>
    <name type="common">Maidenhair fern</name>
    <dbReference type="NCBI Taxonomy" id="13818"/>
    <lineage>
        <taxon>Eukaryota</taxon>
        <taxon>Viridiplantae</taxon>
        <taxon>Streptophyta</taxon>
        <taxon>Embryophyta</taxon>
        <taxon>Tracheophyta</taxon>
        <taxon>Polypodiopsida</taxon>
        <taxon>Polypodiidae</taxon>
        <taxon>Polypodiales</taxon>
        <taxon>Pteridineae</taxon>
        <taxon>Pteridaceae</taxon>
        <taxon>Vittarioideae</taxon>
        <taxon>Adiantum</taxon>
    </lineage>
</organism>